<dbReference type="InterPro" id="IPR047575">
    <property type="entry name" value="Sm"/>
</dbReference>
<dbReference type="Gene3D" id="2.30.30.100">
    <property type="match status" value="1"/>
</dbReference>
<dbReference type="InterPro" id="IPR025768">
    <property type="entry name" value="TFG_box"/>
</dbReference>
<dbReference type="GO" id="GO:0034063">
    <property type="term" value="P:stress granule assembly"/>
    <property type="evidence" value="ECO:0007669"/>
    <property type="project" value="TreeGrafter"/>
</dbReference>
<feature type="domain" description="DFDF" evidence="4">
    <location>
        <begin position="432"/>
        <end position="468"/>
    </location>
</feature>
<reference evidence="8" key="2">
    <citation type="submission" date="2023-06" db="EMBL/GenBank/DDBJ databases">
        <authorList>
            <consortium name="Lawrence Berkeley National Laboratory"/>
            <person name="Haridas S."/>
            <person name="Hensen N."/>
            <person name="Bonometti L."/>
            <person name="Westerberg I."/>
            <person name="Brannstrom I.O."/>
            <person name="Guillou S."/>
            <person name="Cros-Aarteil S."/>
            <person name="Calhoun S."/>
            <person name="Kuo A."/>
            <person name="Mondo S."/>
            <person name="Pangilinan J."/>
            <person name="Riley R."/>
            <person name="LaButti K."/>
            <person name="Andreopoulos B."/>
            <person name="Lipzen A."/>
            <person name="Chen C."/>
            <person name="Yanf M."/>
            <person name="Daum C."/>
            <person name="Ng V."/>
            <person name="Clum A."/>
            <person name="Steindorff A."/>
            <person name="Ohm R."/>
            <person name="Martin F."/>
            <person name="Silar P."/>
            <person name="Natvig D."/>
            <person name="Lalanne C."/>
            <person name="Gautier V."/>
            <person name="Ament-velasquez S.L."/>
            <person name="Kruys A."/>
            <person name="Hutchinson M.I."/>
            <person name="Powell A.J."/>
            <person name="Barry K."/>
            <person name="Miller A.N."/>
            <person name="Grigoriev I.V."/>
            <person name="Debuchy R."/>
            <person name="Gladieux P."/>
            <person name="Thoren M.H."/>
            <person name="Johannesson H."/>
        </authorList>
    </citation>
    <scope>NUCLEOTIDE SEQUENCE</scope>
    <source>
        <strain evidence="8">CBS 232.78</strain>
    </source>
</reference>
<evidence type="ECO:0000313" key="9">
    <source>
        <dbReference type="Proteomes" id="UP001285441"/>
    </source>
</evidence>
<keyword evidence="9" id="KW-1185">Reference proteome</keyword>
<feature type="compositionally biased region" description="Pro residues" evidence="3">
    <location>
        <begin position="185"/>
        <end position="209"/>
    </location>
</feature>
<feature type="compositionally biased region" description="Polar residues" evidence="3">
    <location>
        <begin position="495"/>
        <end position="505"/>
    </location>
</feature>
<dbReference type="InterPro" id="IPR025761">
    <property type="entry name" value="FFD_box"/>
</dbReference>
<feature type="compositionally biased region" description="Low complexity" evidence="3">
    <location>
        <begin position="267"/>
        <end position="280"/>
    </location>
</feature>
<feature type="compositionally biased region" description="Basic residues" evidence="3">
    <location>
        <begin position="549"/>
        <end position="564"/>
    </location>
</feature>
<evidence type="ECO:0000259" key="7">
    <source>
        <dbReference type="PROSITE" id="PS52002"/>
    </source>
</evidence>
<dbReference type="InterPro" id="IPR025609">
    <property type="entry name" value="Lsm14-like_N"/>
</dbReference>
<dbReference type="SMART" id="SM01271">
    <property type="entry name" value="LSM14"/>
    <property type="match status" value="1"/>
</dbReference>
<dbReference type="CDD" id="cd01736">
    <property type="entry name" value="LSm14_N"/>
    <property type="match status" value="1"/>
</dbReference>
<name>A0AAE0NTS4_9PEZI</name>
<dbReference type="PROSITE" id="PS52002">
    <property type="entry name" value="SM"/>
    <property type="match status" value="1"/>
</dbReference>
<dbReference type="PROSITE" id="PS51513">
    <property type="entry name" value="FFD"/>
    <property type="match status" value="1"/>
</dbReference>
<dbReference type="GO" id="GO:0000932">
    <property type="term" value="C:P-body"/>
    <property type="evidence" value="ECO:0007669"/>
    <property type="project" value="TreeGrafter"/>
</dbReference>
<feature type="domain" description="TFG box profile" evidence="6">
    <location>
        <begin position="519"/>
        <end position="539"/>
    </location>
</feature>
<dbReference type="GO" id="GO:0003729">
    <property type="term" value="F:mRNA binding"/>
    <property type="evidence" value="ECO:0007669"/>
    <property type="project" value="TreeGrafter"/>
</dbReference>
<evidence type="ECO:0000259" key="6">
    <source>
        <dbReference type="PROSITE" id="PS51536"/>
    </source>
</evidence>
<feature type="compositionally biased region" description="Pro residues" evidence="3">
    <location>
        <begin position="108"/>
        <end position="138"/>
    </location>
</feature>
<dbReference type="PANTHER" id="PTHR13586:SF0">
    <property type="entry name" value="TRAILER HITCH, ISOFORM H"/>
    <property type="match status" value="1"/>
</dbReference>
<evidence type="ECO:0000256" key="2">
    <source>
        <dbReference type="PROSITE-ProRule" id="PRU00869"/>
    </source>
</evidence>
<feature type="short sequence motif" description="TFG box" evidence="2">
    <location>
        <begin position="519"/>
        <end position="539"/>
    </location>
</feature>
<feature type="region of interest" description="Disordered" evidence="3">
    <location>
        <begin position="470"/>
        <end position="582"/>
    </location>
</feature>
<feature type="compositionally biased region" description="Polar residues" evidence="3">
    <location>
        <begin position="300"/>
        <end position="309"/>
    </location>
</feature>
<evidence type="ECO:0000259" key="5">
    <source>
        <dbReference type="PROSITE" id="PS51513"/>
    </source>
</evidence>
<dbReference type="InterPro" id="IPR010920">
    <property type="entry name" value="LSM_dom_sf"/>
</dbReference>
<feature type="compositionally biased region" description="Low complexity" evidence="3">
    <location>
        <begin position="414"/>
        <end position="434"/>
    </location>
</feature>
<proteinExistence type="predicted"/>
<evidence type="ECO:0000259" key="4">
    <source>
        <dbReference type="PROSITE" id="PS51512"/>
    </source>
</evidence>
<feature type="domain" description="Sm" evidence="7">
    <location>
        <begin position="1"/>
        <end position="80"/>
    </location>
</feature>
<gene>
    <name evidence="8" type="ORF">B0H63DRAFT_559028</name>
</gene>
<dbReference type="SMART" id="SM01199">
    <property type="entry name" value="FDF"/>
    <property type="match status" value="1"/>
</dbReference>
<feature type="short sequence motif" description="FFD box" evidence="1">
    <location>
        <begin position="491"/>
        <end position="507"/>
    </location>
</feature>
<dbReference type="InterPro" id="IPR025762">
    <property type="entry name" value="DFDF"/>
</dbReference>
<feature type="region of interest" description="Disordered" evidence="3">
    <location>
        <begin position="76"/>
        <end position="371"/>
    </location>
</feature>
<feature type="domain" description="FFD box profile" evidence="5">
    <location>
        <begin position="491"/>
        <end position="507"/>
    </location>
</feature>
<dbReference type="PROSITE" id="PS51512">
    <property type="entry name" value="DFDF"/>
    <property type="match status" value="1"/>
</dbReference>
<dbReference type="GO" id="GO:0033962">
    <property type="term" value="P:P-body assembly"/>
    <property type="evidence" value="ECO:0007669"/>
    <property type="project" value="TreeGrafter"/>
</dbReference>
<dbReference type="EMBL" id="JAULSW010000003">
    <property type="protein sequence ID" value="KAK3387526.1"/>
    <property type="molecule type" value="Genomic_DNA"/>
</dbReference>
<dbReference type="SUPFAM" id="SSF50182">
    <property type="entry name" value="Sm-like ribonucleoproteins"/>
    <property type="match status" value="1"/>
</dbReference>
<feature type="region of interest" description="Disordered" evidence="3">
    <location>
        <begin position="414"/>
        <end position="441"/>
    </location>
</feature>
<accession>A0AAE0NTS4</accession>
<evidence type="ECO:0000256" key="3">
    <source>
        <dbReference type="SAM" id="MobiDB-lite"/>
    </source>
</evidence>
<feature type="region of interest" description="Disordered" evidence="3">
    <location>
        <begin position="33"/>
        <end position="59"/>
    </location>
</feature>
<feature type="compositionally biased region" description="Gly residues" evidence="3">
    <location>
        <begin position="539"/>
        <end position="548"/>
    </location>
</feature>
<dbReference type="InterPro" id="IPR019050">
    <property type="entry name" value="FDF_dom"/>
</dbReference>
<feature type="compositionally biased region" description="Basic and acidic residues" evidence="3">
    <location>
        <begin position="519"/>
        <end position="532"/>
    </location>
</feature>
<dbReference type="PROSITE" id="PS51536">
    <property type="entry name" value="TFG"/>
    <property type="match status" value="1"/>
</dbReference>
<sequence length="582" mass="60388">MSKFIGARISLISRSDIRYVGTLHQINSEDSTVSLENVRSFGTEGRKDSPEDEVAPSDQVYEYIVFRGTDVKDLRVEEGPVPAKEEPPAVPNDPAIVGARARPANLAPVPPGPPGPPQGPPGPPLGVPPNQHGPPPGAPGYGYYPPQHMQGWGRGGGPVPGPFGNMQYPPHPQWFPPGQEFAPGPMGPGPAPWNNYPYPPGPGGPPGIPSGPGAPGAPGQIGRQSANQTPTIQAQAPKPAPIGPVAEKKTSPPAQQADVPSEPKSLAQPPRQPASAKPAAAAPPLPPAESKPSAAEVKATATSLLSNASPPAPRDTGKAIPTGPKNPSRPAQILPAVPLPAGLTSRAARQAPVPAAKPPLDSQTELQDATQRAKAAVAVAMASLAQVDGPGHGQSNGTAMDHLTKQVNEMRVNTVRRGGVVTPAGPSRGRGPRPTKVEVPDSDFDFASANAKFNKQEVVKEAIAGSPLVETANGELPTPEAVVDAPESVPPAYNKTRSFFDNISSEAKDRQENAGPKPGGREWRGEEQRRNMETFGQGSVDGSGYRGFRGGRGRGRGRGGRGFRGRGGNVGYRQTDAQPASQ</sequence>
<dbReference type="Pfam" id="PF09532">
    <property type="entry name" value="FDF"/>
    <property type="match status" value="1"/>
</dbReference>
<evidence type="ECO:0000313" key="8">
    <source>
        <dbReference type="EMBL" id="KAK3387526.1"/>
    </source>
</evidence>
<dbReference type="PANTHER" id="PTHR13586">
    <property type="entry name" value="SCD6 PROTEIN-RELATED"/>
    <property type="match status" value="1"/>
</dbReference>
<comment type="caution">
    <text evidence="8">The sequence shown here is derived from an EMBL/GenBank/DDBJ whole genome shotgun (WGS) entry which is preliminary data.</text>
</comment>
<dbReference type="Pfam" id="PF12701">
    <property type="entry name" value="LSM14"/>
    <property type="match status" value="1"/>
</dbReference>
<dbReference type="Proteomes" id="UP001285441">
    <property type="component" value="Unassembled WGS sequence"/>
</dbReference>
<organism evidence="8 9">
    <name type="scientific">Podospora didyma</name>
    <dbReference type="NCBI Taxonomy" id="330526"/>
    <lineage>
        <taxon>Eukaryota</taxon>
        <taxon>Fungi</taxon>
        <taxon>Dikarya</taxon>
        <taxon>Ascomycota</taxon>
        <taxon>Pezizomycotina</taxon>
        <taxon>Sordariomycetes</taxon>
        <taxon>Sordariomycetidae</taxon>
        <taxon>Sordariales</taxon>
        <taxon>Podosporaceae</taxon>
        <taxon>Podospora</taxon>
    </lineage>
</organism>
<protein>
    <submittedName>
        <fullName evidence="8">Scd6-like Sm domain-containing protein</fullName>
    </submittedName>
</protein>
<dbReference type="AlphaFoldDB" id="A0AAE0NTS4"/>
<reference evidence="8" key="1">
    <citation type="journal article" date="2023" name="Mol. Phylogenet. Evol.">
        <title>Genome-scale phylogeny and comparative genomics of the fungal order Sordariales.</title>
        <authorList>
            <person name="Hensen N."/>
            <person name="Bonometti L."/>
            <person name="Westerberg I."/>
            <person name="Brannstrom I.O."/>
            <person name="Guillou S."/>
            <person name="Cros-Aarteil S."/>
            <person name="Calhoun S."/>
            <person name="Haridas S."/>
            <person name="Kuo A."/>
            <person name="Mondo S."/>
            <person name="Pangilinan J."/>
            <person name="Riley R."/>
            <person name="LaButti K."/>
            <person name="Andreopoulos B."/>
            <person name="Lipzen A."/>
            <person name="Chen C."/>
            <person name="Yan M."/>
            <person name="Daum C."/>
            <person name="Ng V."/>
            <person name="Clum A."/>
            <person name="Steindorff A."/>
            <person name="Ohm R.A."/>
            <person name="Martin F."/>
            <person name="Silar P."/>
            <person name="Natvig D.O."/>
            <person name="Lalanne C."/>
            <person name="Gautier V."/>
            <person name="Ament-Velasquez S.L."/>
            <person name="Kruys A."/>
            <person name="Hutchinson M.I."/>
            <person name="Powell A.J."/>
            <person name="Barry K."/>
            <person name="Miller A.N."/>
            <person name="Grigoriev I.V."/>
            <person name="Debuchy R."/>
            <person name="Gladieux P."/>
            <person name="Hiltunen Thoren M."/>
            <person name="Johannesson H."/>
        </authorList>
    </citation>
    <scope>NUCLEOTIDE SEQUENCE</scope>
    <source>
        <strain evidence="8">CBS 232.78</strain>
    </source>
</reference>
<evidence type="ECO:0000256" key="1">
    <source>
        <dbReference type="PROSITE-ProRule" id="PRU00846"/>
    </source>
</evidence>
<feature type="compositionally biased region" description="Basic and acidic residues" evidence="3">
    <location>
        <begin position="76"/>
        <end position="87"/>
    </location>
</feature>
<feature type="compositionally biased region" description="Polar residues" evidence="3">
    <location>
        <begin position="223"/>
        <end position="234"/>
    </location>
</feature>